<dbReference type="Gene3D" id="3.40.50.620">
    <property type="entry name" value="HUPs"/>
    <property type="match status" value="1"/>
</dbReference>
<reference evidence="17" key="3">
    <citation type="submission" date="2023-06" db="EMBL/GenBank/DDBJ databases">
        <title>Pangenomics reveal diversification of enzyme families and niche specialization in globally abundant SAR202 bacteria.</title>
        <authorList>
            <person name="Saw J.H.W."/>
        </authorList>
    </citation>
    <scope>NUCLEOTIDE SEQUENCE [LARGE SCALE GENOMIC DNA]</scope>
    <source>
        <strain evidence="17">JH1073</strain>
    </source>
</reference>
<dbReference type="InterPro" id="IPR046884">
    <property type="entry name" value="MnmA-like_central"/>
</dbReference>
<dbReference type="CDD" id="cd01998">
    <property type="entry name" value="MnmA_TRMU-like"/>
    <property type="match status" value="1"/>
</dbReference>
<comment type="catalytic activity">
    <reaction evidence="9 11">
        <text>S-sulfanyl-L-cysteinyl-[protein] + uridine(34) in tRNA + AH2 + ATP = 2-thiouridine(34) in tRNA + L-cysteinyl-[protein] + A + AMP + diphosphate + H(+)</text>
        <dbReference type="Rhea" id="RHEA:47032"/>
        <dbReference type="Rhea" id="RHEA-COMP:10131"/>
        <dbReference type="Rhea" id="RHEA-COMP:11726"/>
        <dbReference type="Rhea" id="RHEA-COMP:11727"/>
        <dbReference type="Rhea" id="RHEA-COMP:11728"/>
        <dbReference type="ChEBI" id="CHEBI:13193"/>
        <dbReference type="ChEBI" id="CHEBI:15378"/>
        <dbReference type="ChEBI" id="CHEBI:17499"/>
        <dbReference type="ChEBI" id="CHEBI:29950"/>
        <dbReference type="ChEBI" id="CHEBI:30616"/>
        <dbReference type="ChEBI" id="CHEBI:33019"/>
        <dbReference type="ChEBI" id="CHEBI:61963"/>
        <dbReference type="ChEBI" id="CHEBI:65315"/>
        <dbReference type="ChEBI" id="CHEBI:87170"/>
        <dbReference type="ChEBI" id="CHEBI:456215"/>
        <dbReference type="EC" id="2.8.1.13"/>
    </reaction>
</comment>
<keyword evidence="4 11" id="KW-0819">tRNA processing</keyword>
<keyword evidence="2 11" id="KW-0820">tRNA-binding</keyword>
<evidence type="ECO:0000256" key="1">
    <source>
        <dbReference type="ARBA" id="ARBA00022490"/>
    </source>
</evidence>
<dbReference type="HAMAP" id="MF_00144">
    <property type="entry name" value="tRNA_thiouridyl_MnmA"/>
    <property type="match status" value="1"/>
</dbReference>
<evidence type="ECO:0000313" key="17">
    <source>
        <dbReference type="Proteomes" id="UP001219901"/>
    </source>
</evidence>
<keyword evidence="3 11" id="KW-0808">Transferase</keyword>
<sequence length="387" mass="42499">MAEVQNKKKRAVVAMSGGVDSSVAAALLARDGYEVVGVTMRLFNAPNEQVARLNKSCCSLEDVEDARDVCRKIGAKHYFLNFEEEFQKHVVDYFVSEYERGRTPHPCLACNDRLKFEFLIRRAELMDADVVATGHFARIHEHEGEYSLLAGVDPLKDQSYVLYTLTQDQLSKLSLPIGDYSKDQIREVARELGLSIADKPDSQDICFIPDGDYNRFIEPRLKRKAPGQIVDIEGNILGEHEGIHGFTIGQRKRIPIVNSTPRPMYVTDINADSGQVTVGPAENLMKTRLYASGVNWIAGTAPVEPFEAEARIRYNGKNSPATVRALSNGAEIEFSQPVRAITPGQAVVFYKDDVVLGGGLIETSLPEASSTASGETSGTAETSAITV</sequence>
<feature type="binding site" evidence="11">
    <location>
        <begin position="14"/>
        <end position="21"/>
    </location>
    <ligand>
        <name>ATP</name>
        <dbReference type="ChEBI" id="CHEBI:30616"/>
    </ligand>
</feature>
<evidence type="ECO:0000259" key="13">
    <source>
        <dbReference type="Pfam" id="PF20258"/>
    </source>
</evidence>
<comment type="similarity">
    <text evidence="11">Belongs to the MnmA/TRMU family.</text>
</comment>
<evidence type="ECO:0000256" key="11">
    <source>
        <dbReference type="HAMAP-Rule" id="MF_00144"/>
    </source>
</evidence>
<proteinExistence type="inferred from homology"/>
<keyword evidence="17" id="KW-1185">Reference proteome</keyword>
<comment type="function">
    <text evidence="10 11">Catalyzes the 2-thiolation of uridine at the wobble position (U34) of tRNA, leading to the formation of s(2)U34.</text>
</comment>
<evidence type="ECO:0000256" key="8">
    <source>
        <dbReference type="ARBA" id="ARBA00023157"/>
    </source>
</evidence>
<dbReference type="Proteomes" id="UP001219901">
    <property type="component" value="Chromosome"/>
</dbReference>
<dbReference type="Pfam" id="PF03054">
    <property type="entry name" value="tRNA_Me_trans"/>
    <property type="match status" value="1"/>
</dbReference>
<feature type="compositionally biased region" description="Low complexity" evidence="12">
    <location>
        <begin position="367"/>
        <end position="387"/>
    </location>
</feature>
<evidence type="ECO:0000313" key="18">
    <source>
        <dbReference type="Proteomes" id="UP001321249"/>
    </source>
</evidence>
<dbReference type="Pfam" id="PF20258">
    <property type="entry name" value="tRNA_Me_trans_C"/>
    <property type="match status" value="1"/>
</dbReference>
<keyword evidence="5 11" id="KW-0547">Nucleotide-binding</keyword>
<dbReference type="InterPro" id="IPR046885">
    <property type="entry name" value="MnmA-like_C"/>
</dbReference>
<dbReference type="NCBIfam" id="NF001138">
    <property type="entry name" value="PRK00143.1"/>
    <property type="match status" value="1"/>
</dbReference>
<evidence type="ECO:0000313" key="15">
    <source>
        <dbReference type="EMBL" id="MDG0865749.1"/>
    </source>
</evidence>
<feature type="site" description="Interaction with tRNA" evidence="11">
    <location>
        <position position="345"/>
    </location>
</feature>
<dbReference type="GO" id="GO:0002143">
    <property type="term" value="P:tRNA wobble position uridine thiolation"/>
    <property type="evidence" value="ECO:0007669"/>
    <property type="project" value="TreeGrafter"/>
</dbReference>
<accession>A0AAJ5ZHK0</accession>
<dbReference type="InterPro" id="IPR014729">
    <property type="entry name" value="Rossmann-like_a/b/a_fold"/>
</dbReference>
<dbReference type="GO" id="GO:0005524">
    <property type="term" value="F:ATP binding"/>
    <property type="evidence" value="ECO:0007669"/>
    <property type="project" value="UniProtKB-KW"/>
</dbReference>
<feature type="active site" description="Nucleophile" evidence="11">
    <location>
        <position position="110"/>
    </location>
</feature>
<dbReference type="SUPFAM" id="SSF52402">
    <property type="entry name" value="Adenine nucleotide alpha hydrolases-like"/>
    <property type="match status" value="1"/>
</dbReference>
<feature type="binding site" evidence="11">
    <location>
        <position position="134"/>
    </location>
    <ligand>
        <name>ATP</name>
        <dbReference type="ChEBI" id="CHEBI:30616"/>
    </ligand>
</feature>
<keyword evidence="7 11" id="KW-0694">RNA-binding</keyword>
<evidence type="ECO:0000313" key="16">
    <source>
        <dbReference type="EMBL" id="WFG39510.1"/>
    </source>
</evidence>
<evidence type="ECO:0000256" key="9">
    <source>
        <dbReference type="ARBA" id="ARBA00051542"/>
    </source>
</evidence>
<dbReference type="GO" id="GO:0000049">
    <property type="term" value="F:tRNA binding"/>
    <property type="evidence" value="ECO:0007669"/>
    <property type="project" value="UniProtKB-KW"/>
</dbReference>
<dbReference type="GO" id="GO:0103016">
    <property type="term" value="F:tRNA-uridine 2-sulfurtransferase activity"/>
    <property type="evidence" value="ECO:0007669"/>
    <property type="project" value="UniProtKB-EC"/>
</dbReference>
<feature type="domain" description="tRNA-specific 2-thiouridylase MnmA-like C-terminal" evidence="13">
    <location>
        <begin position="287"/>
        <end position="361"/>
    </location>
</feature>
<protein>
    <recommendedName>
        <fullName evidence="11">tRNA-specific 2-thiouridylase MnmA</fullName>
        <ecNumber evidence="11">2.8.1.13</ecNumber>
    </recommendedName>
</protein>
<reference evidence="17 18" key="1">
    <citation type="submission" date="2019-11" db="EMBL/GenBank/DDBJ databases">
        <authorList>
            <person name="Cho J.-C."/>
        </authorList>
    </citation>
    <scope>NUCLEOTIDE SEQUENCE [LARGE SCALE GENOMIC DNA]</scope>
    <source>
        <strain evidence="16 17">JH1073</strain>
        <strain evidence="15 18">JH702</strain>
    </source>
</reference>
<dbReference type="FunFam" id="2.30.30.280:FF:000001">
    <property type="entry name" value="tRNA-specific 2-thiouridylase MnmA"/>
    <property type="match status" value="1"/>
</dbReference>
<evidence type="ECO:0000256" key="3">
    <source>
        <dbReference type="ARBA" id="ARBA00022679"/>
    </source>
</evidence>
<dbReference type="EMBL" id="WMBE01000001">
    <property type="protein sequence ID" value="MDG0865749.1"/>
    <property type="molecule type" value="Genomic_DNA"/>
</dbReference>
<dbReference type="EMBL" id="CP046147">
    <property type="protein sequence ID" value="WFG39510.1"/>
    <property type="molecule type" value="Genomic_DNA"/>
</dbReference>
<dbReference type="Gene3D" id="2.40.30.10">
    <property type="entry name" value="Translation factors"/>
    <property type="match status" value="1"/>
</dbReference>
<dbReference type="GO" id="GO:0005737">
    <property type="term" value="C:cytoplasm"/>
    <property type="evidence" value="ECO:0007669"/>
    <property type="project" value="UniProtKB-SubCell"/>
</dbReference>
<dbReference type="FunFam" id="2.40.30.10:FF:000023">
    <property type="entry name" value="tRNA-specific 2-thiouridylase MnmA"/>
    <property type="match status" value="1"/>
</dbReference>
<keyword evidence="6 11" id="KW-0067">ATP-binding</keyword>
<evidence type="ECO:0000256" key="6">
    <source>
        <dbReference type="ARBA" id="ARBA00022840"/>
    </source>
</evidence>
<dbReference type="RefSeq" id="WP_342823282.1">
    <property type="nucleotide sequence ID" value="NZ_CP046146.1"/>
</dbReference>
<feature type="site" description="Interaction with tRNA" evidence="11">
    <location>
        <position position="135"/>
    </location>
</feature>
<dbReference type="InterPro" id="IPR023382">
    <property type="entry name" value="MnmA-like_central_sf"/>
</dbReference>
<feature type="binding site" evidence="11">
    <location>
        <position position="40"/>
    </location>
    <ligand>
        <name>ATP</name>
        <dbReference type="ChEBI" id="CHEBI:30616"/>
    </ligand>
</feature>
<feature type="region of interest" description="Disordered" evidence="12">
    <location>
        <begin position="366"/>
        <end position="387"/>
    </location>
</feature>
<dbReference type="NCBIfam" id="TIGR00420">
    <property type="entry name" value="trmU"/>
    <property type="match status" value="1"/>
</dbReference>
<name>A0AAJ5ZHK0_9CHLR</name>
<evidence type="ECO:0000256" key="10">
    <source>
        <dbReference type="ARBA" id="ARBA00056575"/>
    </source>
</evidence>
<dbReference type="FunFam" id="3.40.50.620:FF:000115">
    <property type="entry name" value="tRNA-specific 2-thiouridylase MnmA"/>
    <property type="match status" value="1"/>
</dbReference>
<feature type="region of interest" description="Interaction with tRNA" evidence="11">
    <location>
        <begin position="156"/>
        <end position="158"/>
    </location>
</feature>
<dbReference type="EC" id="2.8.1.13" evidence="11"/>
<organism evidence="16 17">
    <name type="scientific">Candidatus Lucifugimonas marina</name>
    <dbReference type="NCBI Taxonomy" id="3038979"/>
    <lineage>
        <taxon>Bacteria</taxon>
        <taxon>Bacillati</taxon>
        <taxon>Chloroflexota</taxon>
        <taxon>Dehalococcoidia</taxon>
        <taxon>SAR202 cluster</taxon>
        <taxon>Candidatus Lucifugimonadales</taxon>
        <taxon>Candidatus Lucifugimonadaceae</taxon>
        <taxon>Candidatus Lucifugimonas</taxon>
    </lineage>
</organism>
<feature type="region of interest" description="Interaction with tRNA" evidence="11">
    <location>
        <begin position="313"/>
        <end position="314"/>
    </location>
</feature>
<comment type="subcellular location">
    <subcellularLocation>
        <location evidence="11">Cytoplasm</location>
    </subcellularLocation>
</comment>
<evidence type="ECO:0000256" key="5">
    <source>
        <dbReference type="ARBA" id="ARBA00022741"/>
    </source>
</evidence>
<evidence type="ECO:0000256" key="2">
    <source>
        <dbReference type="ARBA" id="ARBA00022555"/>
    </source>
</evidence>
<dbReference type="Pfam" id="PF20259">
    <property type="entry name" value="tRNA_Me_trans_M"/>
    <property type="match status" value="1"/>
</dbReference>
<reference evidence="16" key="2">
    <citation type="journal article" date="2023" name="Nat. Commun.">
        <title>Cultivation of marine bacteria of the SAR202 clade.</title>
        <authorList>
            <person name="Lim Y."/>
            <person name="Seo J.H."/>
            <person name="Giovannoni S.J."/>
            <person name="Kang I."/>
            <person name="Cho J.C."/>
        </authorList>
    </citation>
    <scope>NUCLEOTIDE SEQUENCE</scope>
    <source>
        <strain evidence="16">JH1073</strain>
    </source>
</reference>
<dbReference type="PANTHER" id="PTHR11933">
    <property type="entry name" value="TRNA 5-METHYLAMINOMETHYL-2-THIOURIDYLATE -METHYLTRANSFERASE"/>
    <property type="match status" value="1"/>
</dbReference>
<gene>
    <name evidence="11 16" type="primary">mnmA</name>
    <name evidence="15" type="ORF">GKO46_01500</name>
    <name evidence="16" type="ORF">GKO48_07725</name>
</gene>
<dbReference type="AlphaFoldDB" id="A0AAJ5ZHK0"/>
<keyword evidence="8" id="KW-1015">Disulfide bond</keyword>
<evidence type="ECO:0000256" key="4">
    <source>
        <dbReference type="ARBA" id="ARBA00022694"/>
    </source>
</evidence>
<evidence type="ECO:0000256" key="12">
    <source>
        <dbReference type="SAM" id="MobiDB-lite"/>
    </source>
</evidence>
<dbReference type="PANTHER" id="PTHR11933:SF5">
    <property type="entry name" value="MITOCHONDRIAL TRNA-SPECIFIC 2-THIOURIDYLASE 1"/>
    <property type="match status" value="1"/>
</dbReference>
<dbReference type="Gene3D" id="2.30.30.280">
    <property type="entry name" value="Adenine nucleotide alpha hydrolases-like domains"/>
    <property type="match status" value="1"/>
</dbReference>
<evidence type="ECO:0000256" key="7">
    <source>
        <dbReference type="ARBA" id="ARBA00022884"/>
    </source>
</evidence>
<evidence type="ECO:0000259" key="14">
    <source>
        <dbReference type="Pfam" id="PF20259"/>
    </source>
</evidence>
<comment type="caution">
    <text evidence="11">Lacks conserved residue(s) required for the propagation of feature annotation.</text>
</comment>
<dbReference type="InterPro" id="IPR004506">
    <property type="entry name" value="MnmA-like"/>
</dbReference>
<keyword evidence="1 11" id="KW-0963">Cytoplasm</keyword>
<feature type="active site" description="Cysteine persulfide intermediate" evidence="11">
    <location>
        <position position="206"/>
    </location>
</feature>
<dbReference type="Proteomes" id="UP001321249">
    <property type="component" value="Unassembled WGS sequence"/>
</dbReference>
<feature type="domain" description="tRNA-specific 2-thiouridylase MnmA-like central" evidence="14">
    <location>
        <begin position="215"/>
        <end position="279"/>
    </location>
</feature>